<dbReference type="InterPro" id="IPR037051">
    <property type="entry name" value="4-carb_acid_sugar_kinase_N_sf"/>
</dbReference>
<evidence type="ECO:0000256" key="11">
    <source>
        <dbReference type="ARBA" id="ARBA00039461"/>
    </source>
</evidence>
<evidence type="ECO:0000256" key="4">
    <source>
        <dbReference type="ARBA" id="ARBA00022777"/>
    </source>
</evidence>
<evidence type="ECO:0000256" key="3">
    <source>
        <dbReference type="ARBA" id="ARBA00022741"/>
    </source>
</evidence>
<comment type="function">
    <text evidence="9">Catalyzes the ATP-dependent phosphorylation of 3-oxo-tetronate to 3-oxo-tetronate 4-phosphate.</text>
</comment>
<evidence type="ECO:0000313" key="16">
    <source>
        <dbReference type="Proteomes" id="UP001164748"/>
    </source>
</evidence>
<sequence length="418" mass="45086">MRIGVIADDFTGGTDIASLLVKGGLKTVQLSGVPQEHISIDADAIVVSLKSRSCDIDEAVQQSIGALRFLQQAGCVQFYFKYCSTFDSTAHGNIGPVTDALMQALTTSFTVVCPSLPINGRCVFNGNLYVNGVLLSESGMRHHPVTPMRDSNLVRLMNAQAKGETALLNYEIVEQGPEKITEALQAARQDHYKYAVVDAFKDFHLANIAASLGQLPLVTGGSGLAYHIACSLSSRASCQPNPSTQVPKAAPTVILSGSCSEMTNLQVHQYQEHAPSFQIEVERCLGDEQYAEVIADWVLKQKSQFAPLVYATSDSQKLKEIQRSYNAESAGSAIEALFAKLTRLLSAQGITNFIVAGGETSGIVTQQLQLQALKVGKEIAPGVPWVFSLDGHFALALKSGNFGSPHFFKNAQEMFHDE</sequence>
<evidence type="ECO:0000256" key="8">
    <source>
        <dbReference type="ARBA" id="ARBA00036346"/>
    </source>
</evidence>
<reference evidence="15" key="1">
    <citation type="submission" date="2022-09" db="EMBL/GenBank/DDBJ databases">
        <authorList>
            <person name="Li Z.-J."/>
        </authorList>
    </citation>
    <scope>NUCLEOTIDE SEQUENCE</scope>
    <source>
        <strain evidence="15">TGB11</strain>
        <plasmid evidence="15">unnamed</plasmid>
    </source>
</reference>
<dbReference type="RefSeq" id="WP_269580533.1">
    <property type="nucleotide sequence ID" value="NZ_CP114589.1"/>
</dbReference>
<gene>
    <name evidence="15" type="ORF">N8M53_14265</name>
</gene>
<evidence type="ECO:0000256" key="1">
    <source>
        <dbReference type="ARBA" id="ARBA00005715"/>
    </source>
</evidence>
<accession>A0AA47KP27</accession>
<evidence type="ECO:0000259" key="13">
    <source>
        <dbReference type="Pfam" id="PF07005"/>
    </source>
</evidence>
<dbReference type="GO" id="GO:0016301">
    <property type="term" value="F:kinase activity"/>
    <property type="evidence" value="ECO:0007669"/>
    <property type="project" value="UniProtKB-KW"/>
</dbReference>
<geneLocation type="plasmid" evidence="15 16">
    <name>unnamed</name>
</geneLocation>
<dbReference type="Gene3D" id="3.40.50.10840">
    <property type="entry name" value="Putative sugar-binding, N-terminal domain"/>
    <property type="match status" value="1"/>
</dbReference>
<proteinExistence type="inferred from homology"/>
<evidence type="ECO:0000256" key="2">
    <source>
        <dbReference type="ARBA" id="ARBA00022679"/>
    </source>
</evidence>
<dbReference type="Gene3D" id="3.40.980.20">
    <property type="entry name" value="Four-carbon acid sugar kinase, nucleotide binding domain"/>
    <property type="match status" value="1"/>
</dbReference>
<keyword evidence="5" id="KW-0067">ATP-binding</keyword>
<keyword evidence="15" id="KW-0614">Plasmid</keyword>
<dbReference type="Proteomes" id="UP001164748">
    <property type="component" value="Plasmid unnamed"/>
</dbReference>
<dbReference type="GO" id="GO:0005524">
    <property type="term" value="F:ATP binding"/>
    <property type="evidence" value="ECO:0007669"/>
    <property type="project" value="UniProtKB-KW"/>
</dbReference>
<dbReference type="InterPro" id="IPR010737">
    <property type="entry name" value="4-carb_acid_sugar_kinase_N"/>
</dbReference>
<evidence type="ECO:0000256" key="12">
    <source>
        <dbReference type="ARBA" id="ARBA00041377"/>
    </source>
</evidence>
<comment type="catalytic activity">
    <reaction evidence="7">
        <text>3-dehydro-L-erythronate + ATP = 3-dehydro-4-O-phospho-L-erythronate + ADP + H(+)</text>
        <dbReference type="Rhea" id="RHEA:52552"/>
        <dbReference type="ChEBI" id="CHEBI:15378"/>
        <dbReference type="ChEBI" id="CHEBI:30616"/>
        <dbReference type="ChEBI" id="CHEBI:136592"/>
        <dbReference type="ChEBI" id="CHEBI:136670"/>
        <dbReference type="ChEBI" id="CHEBI:456216"/>
        <dbReference type="EC" id="2.7.1.217"/>
    </reaction>
</comment>
<keyword evidence="6" id="KW-0119">Carbohydrate metabolism</keyword>
<dbReference type="Pfam" id="PF07005">
    <property type="entry name" value="SBD_N"/>
    <property type="match status" value="1"/>
</dbReference>
<feature type="domain" description="Four-carbon acid sugar kinase N-terminal" evidence="13">
    <location>
        <begin position="3"/>
        <end position="227"/>
    </location>
</feature>
<comment type="similarity">
    <text evidence="1">Belongs to the four-carbon acid sugar kinase family.</text>
</comment>
<feature type="domain" description="Four-carbon acid sugar kinase nucleotide binding" evidence="14">
    <location>
        <begin position="253"/>
        <end position="408"/>
    </location>
</feature>
<keyword evidence="2" id="KW-0808">Transferase</keyword>
<keyword evidence="3" id="KW-0547">Nucleotide-binding</keyword>
<dbReference type="EC" id="2.7.1.217" evidence="10"/>
<keyword evidence="4 15" id="KW-0418">Kinase</keyword>
<evidence type="ECO:0000256" key="6">
    <source>
        <dbReference type="ARBA" id="ARBA00023277"/>
    </source>
</evidence>
<evidence type="ECO:0000256" key="5">
    <source>
        <dbReference type="ARBA" id="ARBA00022840"/>
    </source>
</evidence>
<dbReference type="EMBL" id="CP114589">
    <property type="protein sequence ID" value="WBA10535.1"/>
    <property type="molecule type" value="Genomic_DNA"/>
</dbReference>
<dbReference type="Pfam" id="PF17042">
    <property type="entry name" value="NBD_C"/>
    <property type="match status" value="1"/>
</dbReference>
<evidence type="ECO:0000259" key="14">
    <source>
        <dbReference type="Pfam" id="PF17042"/>
    </source>
</evidence>
<dbReference type="SUPFAM" id="SSF142764">
    <property type="entry name" value="YgbK-like"/>
    <property type="match status" value="1"/>
</dbReference>
<name>A0AA47KP27_9GAMM</name>
<comment type="catalytic activity">
    <reaction evidence="8">
        <text>3-dehydro-D-erythronate + ATP = 3-dehydro-4-O-phospho-D-erythronate + ADP + H(+)</text>
        <dbReference type="Rhea" id="RHEA:52556"/>
        <dbReference type="ChEBI" id="CHEBI:15378"/>
        <dbReference type="ChEBI" id="CHEBI:30616"/>
        <dbReference type="ChEBI" id="CHEBI:57958"/>
        <dbReference type="ChEBI" id="CHEBI:136593"/>
        <dbReference type="ChEBI" id="CHEBI:456216"/>
        <dbReference type="EC" id="2.7.1.217"/>
    </reaction>
</comment>
<dbReference type="NCBIfam" id="NF043035">
    <property type="entry name" value="OxoTetrKin"/>
    <property type="match status" value="1"/>
</dbReference>
<dbReference type="AlphaFoldDB" id="A0AA47KP27"/>
<evidence type="ECO:0000256" key="9">
    <source>
        <dbReference type="ARBA" id="ARBA00037335"/>
    </source>
</evidence>
<evidence type="ECO:0000256" key="7">
    <source>
        <dbReference type="ARBA" id="ARBA00035898"/>
    </source>
</evidence>
<dbReference type="InterPro" id="IPR031475">
    <property type="entry name" value="NBD_C"/>
</dbReference>
<evidence type="ECO:0000313" key="15">
    <source>
        <dbReference type="EMBL" id="WBA10535.1"/>
    </source>
</evidence>
<organism evidence="15 16">
    <name type="scientific">Salinivibrio kushneri</name>
    <dbReference type="NCBI Taxonomy" id="1908198"/>
    <lineage>
        <taxon>Bacteria</taxon>
        <taxon>Pseudomonadati</taxon>
        <taxon>Pseudomonadota</taxon>
        <taxon>Gammaproteobacteria</taxon>
        <taxon>Vibrionales</taxon>
        <taxon>Vibrionaceae</taxon>
        <taxon>Salinivibrio</taxon>
    </lineage>
</organism>
<evidence type="ECO:0000256" key="10">
    <source>
        <dbReference type="ARBA" id="ARBA00039095"/>
    </source>
</evidence>
<dbReference type="InterPro" id="IPR050007">
    <property type="entry name" value="OtnK"/>
</dbReference>
<protein>
    <recommendedName>
        <fullName evidence="11">3-oxo-tetronate kinase</fullName>
        <ecNumber evidence="10">2.7.1.217</ecNumber>
    </recommendedName>
    <alternativeName>
        <fullName evidence="12">3-dehydrotetronate 4-kinase</fullName>
    </alternativeName>
</protein>
<dbReference type="InterPro" id="IPR042213">
    <property type="entry name" value="NBD_C_sf"/>
</dbReference>